<evidence type="ECO:0000256" key="1">
    <source>
        <dbReference type="SAM" id="MobiDB-lite"/>
    </source>
</evidence>
<name>A0A9D4M6J4_DREPO</name>
<protein>
    <submittedName>
        <fullName evidence="2">Uncharacterized protein</fullName>
    </submittedName>
</protein>
<dbReference type="Proteomes" id="UP000828390">
    <property type="component" value="Unassembled WGS sequence"/>
</dbReference>
<feature type="region of interest" description="Disordered" evidence="1">
    <location>
        <begin position="105"/>
        <end position="142"/>
    </location>
</feature>
<proteinExistence type="predicted"/>
<dbReference type="EMBL" id="JAIWYP010000002">
    <property type="protein sequence ID" value="KAH3869261.1"/>
    <property type="molecule type" value="Genomic_DNA"/>
</dbReference>
<dbReference type="AlphaFoldDB" id="A0A9D4M6J4"/>
<reference evidence="2" key="1">
    <citation type="journal article" date="2019" name="bioRxiv">
        <title>The Genome of the Zebra Mussel, Dreissena polymorpha: A Resource for Invasive Species Research.</title>
        <authorList>
            <person name="McCartney M.A."/>
            <person name="Auch B."/>
            <person name="Kono T."/>
            <person name="Mallez S."/>
            <person name="Zhang Y."/>
            <person name="Obille A."/>
            <person name="Becker A."/>
            <person name="Abrahante J.E."/>
            <person name="Garbe J."/>
            <person name="Badalamenti J.P."/>
            <person name="Herman A."/>
            <person name="Mangelson H."/>
            <person name="Liachko I."/>
            <person name="Sullivan S."/>
            <person name="Sone E.D."/>
            <person name="Koren S."/>
            <person name="Silverstein K.A.T."/>
            <person name="Beckman K.B."/>
            <person name="Gohl D.M."/>
        </authorList>
    </citation>
    <scope>NUCLEOTIDE SEQUENCE</scope>
    <source>
        <strain evidence="2">Duluth1</strain>
        <tissue evidence="2">Whole animal</tissue>
    </source>
</reference>
<gene>
    <name evidence="2" type="ORF">DPMN_032425</name>
</gene>
<comment type="caution">
    <text evidence="2">The sequence shown here is derived from an EMBL/GenBank/DDBJ whole genome shotgun (WGS) entry which is preliminary data.</text>
</comment>
<evidence type="ECO:0000313" key="2">
    <source>
        <dbReference type="EMBL" id="KAH3869261.1"/>
    </source>
</evidence>
<keyword evidence="3" id="KW-1185">Reference proteome</keyword>
<accession>A0A9D4M6J4</accession>
<evidence type="ECO:0000313" key="3">
    <source>
        <dbReference type="Proteomes" id="UP000828390"/>
    </source>
</evidence>
<sequence length="142" mass="15195">MILWANETLDIPCTVQNAGAVDQNIDVRIEDDQDFALEPKVHGFNLKSGMKETGQFTIKGSREGGVTTQQQRSNQSLQQSQIKLFHHLQHLQICLATDVLSTSSSQLTGSTKANANGNPGASTSTIGGKQFPASTAYSSSVS</sequence>
<reference evidence="2" key="2">
    <citation type="submission" date="2020-11" db="EMBL/GenBank/DDBJ databases">
        <authorList>
            <person name="McCartney M.A."/>
            <person name="Auch B."/>
            <person name="Kono T."/>
            <person name="Mallez S."/>
            <person name="Becker A."/>
            <person name="Gohl D.M."/>
            <person name="Silverstein K.A.T."/>
            <person name="Koren S."/>
            <person name="Bechman K.B."/>
            <person name="Herman A."/>
            <person name="Abrahante J.E."/>
            <person name="Garbe J."/>
        </authorList>
    </citation>
    <scope>NUCLEOTIDE SEQUENCE</scope>
    <source>
        <strain evidence="2">Duluth1</strain>
        <tissue evidence="2">Whole animal</tissue>
    </source>
</reference>
<organism evidence="2 3">
    <name type="scientific">Dreissena polymorpha</name>
    <name type="common">Zebra mussel</name>
    <name type="synonym">Mytilus polymorpha</name>
    <dbReference type="NCBI Taxonomy" id="45954"/>
    <lineage>
        <taxon>Eukaryota</taxon>
        <taxon>Metazoa</taxon>
        <taxon>Spiralia</taxon>
        <taxon>Lophotrochozoa</taxon>
        <taxon>Mollusca</taxon>
        <taxon>Bivalvia</taxon>
        <taxon>Autobranchia</taxon>
        <taxon>Heteroconchia</taxon>
        <taxon>Euheterodonta</taxon>
        <taxon>Imparidentia</taxon>
        <taxon>Neoheterodontei</taxon>
        <taxon>Myida</taxon>
        <taxon>Dreissenoidea</taxon>
        <taxon>Dreissenidae</taxon>
        <taxon>Dreissena</taxon>
    </lineage>
</organism>
<feature type="compositionally biased region" description="Polar residues" evidence="1">
    <location>
        <begin position="112"/>
        <end position="142"/>
    </location>
</feature>